<name>L0DHV0_SINAD</name>
<dbReference type="Proteomes" id="UP000010798">
    <property type="component" value="Chromosome"/>
</dbReference>
<dbReference type="KEGG" id="saci:Sinac_4216"/>
<dbReference type="STRING" id="886293.Sinac_4216"/>
<dbReference type="HOGENOM" id="CLU_2318571_0_0_0"/>
<organism evidence="1 2">
    <name type="scientific">Singulisphaera acidiphila (strain ATCC BAA-1392 / DSM 18658 / VKM B-2454 / MOB10)</name>
    <dbReference type="NCBI Taxonomy" id="886293"/>
    <lineage>
        <taxon>Bacteria</taxon>
        <taxon>Pseudomonadati</taxon>
        <taxon>Planctomycetota</taxon>
        <taxon>Planctomycetia</taxon>
        <taxon>Isosphaerales</taxon>
        <taxon>Isosphaeraceae</taxon>
        <taxon>Singulisphaera</taxon>
    </lineage>
</organism>
<evidence type="ECO:0000313" key="1">
    <source>
        <dbReference type="EMBL" id="AGA28420.1"/>
    </source>
</evidence>
<proteinExistence type="predicted"/>
<accession>L0DHV0</accession>
<keyword evidence="2" id="KW-1185">Reference proteome</keyword>
<dbReference type="AlphaFoldDB" id="L0DHV0"/>
<evidence type="ECO:0000313" key="2">
    <source>
        <dbReference type="Proteomes" id="UP000010798"/>
    </source>
</evidence>
<reference evidence="1 2" key="1">
    <citation type="submission" date="2012-02" db="EMBL/GenBank/DDBJ databases">
        <title>Complete sequence of chromosome of Singulisphaera acidiphila DSM 18658.</title>
        <authorList>
            <consortium name="US DOE Joint Genome Institute (JGI-PGF)"/>
            <person name="Lucas S."/>
            <person name="Copeland A."/>
            <person name="Lapidus A."/>
            <person name="Glavina del Rio T."/>
            <person name="Dalin E."/>
            <person name="Tice H."/>
            <person name="Bruce D."/>
            <person name="Goodwin L."/>
            <person name="Pitluck S."/>
            <person name="Peters L."/>
            <person name="Ovchinnikova G."/>
            <person name="Chertkov O."/>
            <person name="Kyrpides N."/>
            <person name="Mavromatis K."/>
            <person name="Ivanova N."/>
            <person name="Brettin T."/>
            <person name="Detter J.C."/>
            <person name="Han C."/>
            <person name="Larimer F."/>
            <person name="Land M."/>
            <person name="Hauser L."/>
            <person name="Markowitz V."/>
            <person name="Cheng J.-F."/>
            <person name="Hugenholtz P."/>
            <person name="Woyke T."/>
            <person name="Wu D."/>
            <person name="Tindall B."/>
            <person name="Pomrenke H."/>
            <person name="Brambilla E."/>
            <person name="Klenk H.-P."/>
            <person name="Eisen J.A."/>
        </authorList>
    </citation>
    <scope>NUCLEOTIDE SEQUENCE [LARGE SCALE GENOMIC DNA]</scope>
    <source>
        <strain evidence="2">ATCC BAA-1392 / DSM 18658 / VKM B-2454 / MOB10</strain>
    </source>
</reference>
<dbReference type="EMBL" id="CP003364">
    <property type="protein sequence ID" value="AGA28420.1"/>
    <property type="molecule type" value="Genomic_DNA"/>
</dbReference>
<sequence length="99" mass="11262">MTGPRSATAGRWTISIEGWEPVRVNQLLGCHWAVAAKRKKSVTQTLRPFAPHVPQATTKRRVTLKITLAPRMRADPRTTLPYIRTRDRLSQSPTYVLKN</sequence>
<protein>
    <submittedName>
        <fullName evidence="1">Uncharacterized protein</fullName>
    </submittedName>
</protein>
<gene>
    <name evidence="1" type="ordered locus">Sinac_4216</name>
</gene>